<feature type="transmembrane region" description="Helical" evidence="6">
    <location>
        <begin position="6"/>
        <end position="26"/>
    </location>
</feature>
<evidence type="ECO:0000256" key="6">
    <source>
        <dbReference type="SAM" id="Phobius"/>
    </source>
</evidence>
<evidence type="ECO:0000313" key="8">
    <source>
        <dbReference type="EMBL" id="AXK82925.1"/>
    </source>
</evidence>
<evidence type="ECO:0000256" key="2">
    <source>
        <dbReference type="ARBA" id="ARBA00022475"/>
    </source>
</evidence>
<keyword evidence="9" id="KW-1185">Reference proteome</keyword>
<feature type="transmembrane region" description="Helical" evidence="6">
    <location>
        <begin position="255"/>
        <end position="274"/>
    </location>
</feature>
<dbReference type="InterPro" id="IPR042094">
    <property type="entry name" value="T2SS_GspF_sf"/>
</dbReference>
<dbReference type="GO" id="GO:0005886">
    <property type="term" value="C:plasma membrane"/>
    <property type="evidence" value="ECO:0007669"/>
    <property type="project" value="UniProtKB-SubCell"/>
</dbReference>
<feature type="domain" description="Type II secretion system protein GspF" evidence="7">
    <location>
        <begin position="150"/>
        <end position="272"/>
    </location>
</feature>
<evidence type="ECO:0000256" key="5">
    <source>
        <dbReference type="ARBA" id="ARBA00023136"/>
    </source>
</evidence>
<feature type="transmembrane region" description="Helical" evidence="6">
    <location>
        <begin position="286"/>
        <end position="306"/>
    </location>
</feature>
<reference evidence="8 9" key="1">
    <citation type="submission" date="2018-07" db="EMBL/GenBank/DDBJ databases">
        <authorList>
            <person name="Quirk P.G."/>
            <person name="Krulwich T.A."/>
        </authorList>
    </citation>
    <scope>NUCLEOTIDE SEQUENCE [LARGE SCALE GENOMIC DNA]</scope>
    <source>
        <strain evidence="8 9">CC-BB4</strain>
    </source>
</reference>
<feature type="transmembrane region" description="Helical" evidence="6">
    <location>
        <begin position="84"/>
        <end position="103"/>
    </location>
</feature>
<evidence type="ECO:0000256" key="1">
    <source>
        <dbReference type="ARBA" id="ARBA00004651"/>
    </source>
</evidence>
<dbReference type="PANTHER" id="PTHR35007">
    <property type="entry name" value="INTEGRAL MEMBRANE PROTEIN-RELATED"/>
    <property type="match status" value="1"/>
</dbReference>
<keyword evidence="2" id="KW-1003">Cell membrane</keyword>
<keyword evidence="5 6" id="KW-0472">Membrane</keyword>
<comment type="subcellular location">
    <subcellularLocation>
        <location evidence="1">Cell membrane</location>
        <topology evidence="1">Multi-pass membrane protein</topology>
    </subcellularLocation>
</comment>
<feature type="transmembrane region" description="Helical" evidence="6">
    <location>
        <begin position="109"/>
        <end position="128"/>
    </location>
</feature>
<name>A0A346A178_9HYPH</name>
<dbReference type="AlphaFoldDB" id="A0A346A178"/>
<dbReference type="OrthoDB" id="9803381at2"/>
<gene>
    <name evidence="8" type="ORF">DW352_21820</name>
</gene>
<evidence type="ECO:0000259" key="7">
    <source>
        <dbReference type="Pfam" id="PF00482"/>
    </source>
</evidence>
<evidence type="ECO:0000256" key="4">
    <source>
        <dbReference type="ARBA" id="ARBA00022989"/>
    </source>
</evidence>
<proteinExistence type="predicted"/>
<organism evidence="8 9">
    <name type="scientific">Pseudolabrys taiwanensis</name>
    <dbReference type="NCBI Taxonomy" id="331696"/>
    <lineage>
        <taxon>Bacteria</taxon>
        <taxon>Pseudomonadati</taxon>
        <taxon>Pseudomonadota</taxon>
        <taxon>Alphaproteobacteria</taxon>
        <taxon>Hyphomicrobiales</taxon>
        <taxon>Xanthobacteraceae</taxon>
        <taxon>Pseudolabrys</taxon>
    </lineage>
</organism>
<evidence type="ECO:0000256" key="3">
    <source>
        <dbReference type="ARBA" id="ARBA00022692"/>
    </source>
</evidence>
<accession>A0A346A178</accession>
<keyword evidence="4 6" id="KW-1133">Transmembrane helix</keyword>
<dbReference type="Pfam" id="PF00482">
    <property type="entry name" value="T2SSF"/>
    <property type="match status" value="1"/>
</dbReference>
<dbReference type="InterPro" id="IPR018076">
    <property type="entry name" value="T2SS_GspF_dom"/>
</dbReference>
<evidence type="ECO:0000313" key="9">
    <source>
        <dbReference type="Proteomes" id="UP000254889"/>
    </source>
</evidence>
<dbReference type="KEGG" id="ptaw:DW352_21820"/>
<dbReference type="Proteomes" id="UP000254889">
    <property type="component" value="Chromosome"/>
</dbReference>
<dbReference type="EMBL" id="CP031417">
    <property type="protein sequence ID" value="AXK82925.1"/>
    <property type="molecule type" value="Genomic_DNA"/>
</dbReference>
<keyword evidence="3 6" id="KW-0812">Transmembrane</keyword>
<sequence length="316" mass="34120">MLVFALAMVLLFVVSGAALVAALILSRRERLELERRVGLAAAATGAAPQRMDLLRAARSPRFDTRMRRAFVGSRPIWGMKASGARLLIMAAIAGGVVLLIAYAGFHWPLWLVVPLVLVAAFVLPRVILLRQQKQADQQFTDLFPDAVVAIARMLRAGLPITTAVRAVSQESPAPVNTVFATISNQIEIGTPLEVALDASSRQIGLADFRFFTMAIVMQHLTGGNLAATLEVLADIIRRRRAVRLKARATTAEIRVSAYVLAALPFLIVGALLIIQPGYLSPLFSDPRGHIILALAAAGLAFGGLTMRQMMRSVTQL</sequence>
<protein>
    <submittedName>
        <fullName evidence="8">Secretion system protein</fullName>
    </submittedName>
</protein>
<dbReference type="Gene3D" id="1.20.81.30">
    <property type="entry name" value="Type II secretion system (T2SS), domain F"/>
    <property type="match status" value="1"/>
</dbReference>
<dbReference type="PANTHER" id="PTHR35007:SF1">
    <property type="entry name" value="PILUS ASSEMBLY PROTEIN"/>
    <property type="match status" value="1"/>
</dbReference>